<evidence type="ECO:0000313" key="3">
    <source>
        <dbReference type="Proteomes" id="UP000053647"/>
    </source>
</evidence>
<gene>
    <name evidence="2" type="ORF">PAXINDRAFT_139085</name>
    <name evidence="1" type="ORF">PAXINDRAFT_140486</name>
</gene>
<reference evidence="1" key="3">
    <citation type="submission" date="2015-02" db="EMBL/GenBank/DDBJ databases">
        <title>Evolutionary Origins and Diversification of the Mycorrhizal Mutualists.</title>
        <authorList>
            <consortium name="DOE Joint Genome Institute"/>
            <consortium name="Mycorrhizal Genomics Consortium"/>
            <person name="Kohler A."/>
            <person name="Kuo A."/>
            <person name="Nagy L.G."/>
            <person name="Floudas D."/>
            <person name="Copeland A."/>
            <person name="Barry K.W."/>
            <person name="Cichocki N."/>
            <person name="Veneault-Fourrey C."/>
            <person name="LaButti K."/>
            <person name="Lindquist E.A."/>
            <person name="Lipzen A."/>
            <person name="Lundell T."/>
            <person name="Morin E."/>
            <person name="Murat C."/>
            <person name="Riley R."/>
            <person name="Ohm R."/>
            <person name="Sun H."/>
            <person name="Tunlid A."/>
            <person name="Henrissat B."/>
            <person name="Grigoriev I.V."/>
            <person name="Hibbett D.S."/>
            <person name="Martin F."/>
        </authorList>
    </citation>
    <scope>NUCLEOTIDE SEQUENCE</scope>
    <source>
        <strain evidence="1 3">ATCC 200175</strain>
    </source>
</reference>
<evidence type="ECO:0000313" key="1">
    <source>
        <dbReference type="EMBL" id="KIJ06654.1"/>
    </source>
</evidence>
<dbReference type="AlphaFoldDB" id="A0A0C9SMR9"/>
<keyword evidence="3" id="KW-1185">Reference proteome</keyword>
<dbReference type="EMBL" id="KN820223">
    <property type="protein sequence ID" value="KIJ06654.1"/>
    <property type="molecule type" value="Genomic_DNA"/>
</dbReference>
<proteinExistence type="predicted"/>
<dbReference type="HOGENOM" id="CLU_2032141_0_0_1"/>
<accession>A0A0C9SMR9</accession>
<reference evidence="3" key="2">
    <citation type="submission" date="2015-01" db="EMBL/GenBank/DDBJ databases">
        <title>Evolutionary Origins and Diversification of the Mycorrhizal Mutualists.</title>
        <authorList>
            <consortium name="DOE Joint Genome Institute"/>
            <consortium name="Mycorrhizal Genomics Consortium"/>
            <person name="Kohler A."/>
            <person name="Kuo A."/>
            <person name="Nagy L.G."/>
            <person name="Floudas D."/>
            <person name="Copeland A."/>
            <person name="Barry K.W."/>
            <person name="Cichocki N."/>
            <person name="Veneault-Fourrey C."/>
            <person name="LaButti K."/>
            <person name="Lindquist E.A."/>
            <person name="Lipzen A."/>
            <person name="Lundell T."/>
            <person name="Morin E."/>
            <person name="Murat C."/>
            <person name="Riley R."/>
            <person name="Ohm R."/>
            <person name="Sun H."/>
            <person name="Tunlid A."/>
            <person name="Henrissat B."/>
            <person name="Grigoriev I.V."/>
            <person name="Hibbett D.S."/>
            <person name="Martin F."/>
        </authorList>
    </citation>
    <scope>NUCLEOTIDE SEQUENCE [LARGE SCALE GENOMIC DNA]</scope>
    <source>
        <strain evidence="3">ATCC 200175</strain>
    </source>
</reference>
<organism evidence="1 3">
    <name type="scientific">Paxillus involutus ATCC 200175</name>
    <dbReference type="NCBI Taxonomy" id="664439"/>
    <lineage>
        <taxon>Eukaryota</taxon>
        <taxon>Fungi</taxon>
        <taxon>Dikarya</taxon>
        <taxon>Basidiomycota</taxon>
        <taxon>Agaricomycotina</taxon>
        <taxon>Agaricomycetes</taxon>
        <taxon>Agaricomycetidae</taxon>
        <taxon>Boletales</taxon>
        <taxon>Paxilineae</taxon>
        <taxon>Paxillaceae</taxon>
        <taxon>Paxillus</taxon>
    </lineage>
</organism>
<reference evidence="1 3" key="1">
    <citation type="submission" date="2014-06" db="EMBL/GenBank/DDBJ databases">
        <authorList>
            <consortium name="DOE Joint Genome Institute"/>
            <person name="Kuo A."/>
            <person name="Kohler A."/>
            <person name="Nagy L.G."/>
            <person name="Floudas D."/>
            <person name="Copeland A."/>
            <person name="Barry K.W."/>
            <person name="Cichocki N."/>
            <person name="Veneault-Fourrey C."/>
            <person name="LaButti K."/>
            <person name="Lindquist E.A."/>
            <person name="Lipzen A."/>
            <person name="Lundell T."/>
            <person name="Morin E."/>
            <person name="Murat C."/>
            <person name="Sun H."/>
            <person name="Tunlid A."/>
            <person name="Henrissat B."/>
            <person name="Grigoriev I.V."/>
            <person name="Hibbett D.S."/>
            <person name="Martin F."/>
            <person name="Nordberg H.P."/>
            <person name="Cantor M.N."/>
            <person name="Hua S.X."/>
        </authorList>
    </citation>
    <scope>NUCLEOTIDE SEQUENCE [LARGE SCALE GENOMIC DNA]</scope>
    <source>
        <strain evidence="1 3">ATCC 200175</strain>
    </source>
</reference>
<protein>
    <recommendedName>
        <fullName evidence="4">F-box domain-containing protein</fullName>
    </recommendedName>
</protein>
<evidence type="ECO:0008006" key="4">
    <source>
        <dbReference type="Google" id="ProtNLM"/>
    </source>
</evidence>
<sequence length="122" mass="13826">MHPDPLPTELLFMVFEHVYAEQSRGSSDLGYPGWGQALLWESKLTPNPSLFPYALAHVSPRWKDILLTVPKYWTRLVFTLDHSSSSFTDLPSHLRLAASCDLPMQIHARPSSAAHLPCRSRE</sequence>
<name>A0A0C9SMR9_PAXIN</name>
<dbReference type="Proteomes" id="UP000053647">
    <property type="component" value="Unassembled WGS sequence"/>
</dbReference>
<dbReference type="EMBL" id="KN819540">
    <property type="protein sequence ID" value="KIJ08880.1"/>
    <property type="molecule type" value="Genomic_DNA"/>
</dbReference>
<dbReference type="OrthoDB" id="3171948at2759"/>
<feature type="non-terminal residue" evidence="1">
    <location>
        <position position="122"/>
    </location>
</feature>
<evidence type="ECO:0000313" key="2">
    <source>
        <dbReference type="EMBL" id="KIJ08880.1"/>
    </source>
</evidence>